<dbReference type="STRING" id="4536.A0A0E0G1I5"/>
<reference evidence="2" key="2">
    <citation type="submission" date="2018-04" db="EMBL/GenBank/DDBJ databases">
        <title>OnivRS2 (Oryza nivara Reference Sequence Version 2).</title>
        <authorList>
            <person name="Zhang J."/>
            <person name="Kudrna D."/>
            <person name="Lee S."/>
            <person name="Talag J."/>
            <person name="Rajasekar S."/>
            <person name="Welchert J."/>
            <person name="Hsing Y.-I."/>
            <person name="Wing R.A."/>
        </authorList>
    </citation>
    <scope>NUCLEOTIDE SEQUENCE [LARGE SCALE GENOMIC DNA]</scope>
    <source>
        <strain evidence="2">SL10</strain>
    </source>
</reference>
<dbReference type="AlphaFoldDB" id="A0A0E0G1I5"/>
<sequence length="134" mass="14439">MSGELPLALGNFSKPSASSITTSSAIFQVPYVSLRDWRSSIWTTPNISGELPSALGNCTSLKTISIKHNNCIGDIPDSIDWRSTIWATPNMSGKLPSALGNCTSLKTISIKHNFIGDIPGSIGQIKRLEELHLD</sequence>
<dbReference type="Proteomes" id="UP000006591">
    <property type="component" value="Chromosome 2"/>
</dbReference>
<dbReference type="InterPro" id="IPR032675">
    <property type="entry name" value="LRR_dom_sf"/>
</dbReference>
<keyword evidence="3" id="KW-1185">Reference proteome</keyword>
<protein>
    <recommendedName>
        <fullName evidence="4">Leucine-rich repeat-containing N-terminal plant-type domain-containing protein</fullName>
    </recommendedName>
</protein>
<accession>A0A0E0G1I5</accession>
<dbReference type="Gene3D" id="3.80.10.10">
    <property type="entry name" value="Ribonuclease Inhibitor"/>
    <property type="match status" value="2"/>
</dbReference>
<dbReference type="Gramene" id="ONIVA02G04370.1">
    <property type="protein sequence ID" value="ONIVA02G04370.1"/>
    <property type="gene ID" value="ONIVA02G04370"/>
</dbReference>
<dbReference type="eggNOG" id="KOG0619">
    <property type="taxonomic scope" value="Eukaryota"/>
</dbReference>
<proteinExistence type="predicted"/>
<evidence type="ECO:0000313" key="3">
    <source>
        <dbReference type="Proteomes" id="UP000006591"/>
    </source>
</evidence>
<dbReference type="SUPFAM" id="SSF52058">
    <property type="entry name" value="L domain-like"/>
    <property type="match status" value="1"/>
</dbReference>
<dbReference type="HOGENOM" id="CLU_1899555_0_0_1"/>
<dbReference type="PANTHER" id="PTHR48059">
    <property type="entry name" value="POLYGALACTURONASE INHIBITOR 1"/>
    <property type="match status" value="1"/>
</dbReference>
<comment type="subcellular location">
    <subcellularLocation>
        <location evidence="1">Cell envelope</location>
    </subcellularLocation>
</comment>
<evidence type="ECO:0008006" key="4">
    <source>
        <dbReference type="Google" id="ProtNLM"/>
    </source>
</evidence>
<organism evidence="2">
    <name type="scientific">Oryza nivara</name>
    <name type="common">Indian wild rice</name>
    <name type="synonym">Oryza sativa f. spontanea</name>
    <dbReference type="NCBI Taxonomy" id="4536"/>
    <lineage>
        <taxon>Eukaryota</taxon>
        <taxon>Viridiplantae</taxon>
        <taxon>Streptophyta</taxon>
        <taxon>Embryophyta</taxon>
        <taxon>Tracheophyta</taxon>
        <taxon>Spermatophyta</taxon>
        <taxon>Magnoliopsida</taxon>
        <taxon>Liliopsida</taxon>
        <taxon>Poales</taxon>
        <taxon>Poaceae</taxon>
        <taxon>BOP clade</taxon>
        <taxon>Oryzoideae</taxon>
        <taxon>Oryzeae</taxon>
        <taxon>Oryzinae</taxon>
        <taxon>Oryza</taxon>
    </lineage>
</organism>
<dbReference type="EnsemblPlants" id="ONIVA02G04370.1">
    <property type="protein sequence ID" value="ONIVA02G04370.1"/>
    <property type="gene ID" value="ONIVA02G04370"/>
</dbReference>
<evidence type="ECO:0000313" key="2">
    <source>
        <dbReference type="EnsemblPlants" id="ONIVA02G04370.1"/>
    </source>
</evidence>
<dbReference type="PANTHER" id="PTHR48059:SF30">
    <property type="entry name" value="OS06G0587000 PROTEIN"/>
    <property type="match status" value="1"/>
</dbReference>
<name>A0A0E0G1I5_ORYNI</name>
<reference evidence="2" key="1">
    <citation type="submission" date="2015-04" db="UniProtKB">
        <authorList>
            <consortium name="EnsemblPlants"/>
        </authorList>
    </citation>
    <scope>IDENTIFICATION</scope>
    <source>
        <strain evidence="2">SL10</strain>
    </source>
</reference>
<evidence type="ECO:0000256" key="1">
    <source>
        <dbReference type="ARBA" id="ARBA00004196"/>
    </source>
</evidence>
<dbReference type="InterPro" id="IPR051848">
    <property type="entry name" value="PGIP"/>
</dbReference>